<protein>
    <submittedName>
        <fullName evidence="1">Methionine synthase activation domain</fullName>
        <ecNumber evidence="1">2.1.1.13</ecNumber>
    </submittedName>
</protein>
<dbReference type="AlphaFoldDB" id="A0A174H6M6"/>
<dbReference type="Proteomes" id="UP000095594">
    <property type="component" value="Unassembled WGS sequence"/>
</dbReference>
<dbReference type="Gene3D" id="3.40.109.40">
    <property type="match status" value="1"/>
</dbReference>
<dbReference type="EMBL" id="CYZX01000013">
    <property type="protein sequence ID" value="CUO70632.1"/>
    <property type="molecule type" value="Genomic_DNA"/>
</dbReference>
<organism evidence="1 2">
    <name type="scientific">Clostridium disporicum</name>
    <dbReference type="NCBI Taxonomy" id="84024"/>
    <lineage>
        <taxon>Bacteria</taxon>
        <taxon>Bacillati</taxon>
        <taxon>Bacillota</taxon>
        <taxon>Clostridia</taxon>
        <taxon>Eubacteriales</taxon>
        <taxon>Clostridiaceae</taxon>
        <taxon>Clostridium</taxon>
    </lineage>
</organism>
<dbReference type="InterPro" id="IPR037010">
    <property type="entry name" value="VitB12-dep_Met_synth_activ_sf"/>
</dbReference>
<proteinExistence type="predicted"/>
<keyword evidence="1" id="KW-0489">Methyltransferase</keyword>
<evidence type="ECO:0000313" key="2">
    <source>
        <dbReference type="Proteomes" id="UP000095594"/>
    </source>
</evidence>
<dbReference type="GO" id="GO:0032259">
    <property type="term" value="P:methylation"/>
    <property type="evidence" value="ECO:0007669"/>
    <property type="project" value="UniProtKB-KW"/>
</dbReference>
<dbReference type="PIRSF" id="PIRSF037984">
    <property type="entry name" value="Met_synth_TM0269_prd"/>
    <property type="match status" value="1"/>
</dbReference>
<evidence type="ECO:0000313" key="1">
    <source>
        <dbReference type="EMBL" id="CUO70632.1"/>
    </source>
</evidence>
<reference evidence="1 2" key="1">
    <citation type="submission" date="2015-09" db="EMBL/GenBank/DDBJ databases">
        <authorList>
            <consortium name="Pathogen Informatics"/>
        </authorList>
    </citation>
    <scope>NUCLEOTIDE SEQUENCE [LARGE SCALE GENOMIC DNA]</scope>
    <source>
        <strain evidence="1 2">2789STDY5834856</strain>
    </source>
</reference>
<dbReference type="OrthoDB" id="9816190at2"/>
<name>A0A174H6M6_9CLOT</name>
<keyword evidence="1" id="KW-0808">Transferase</keyword>
<dbReference type="RefSeq" id="WP_055266340.1">
    <property type="nucleotide sequence ID" value="NZ_CABIXQ010000013.1"/>
</dbReference>
<dbReference type="SUPFAM" id="SSF56507">
    <property type="entry name" value="Methionine synthase activation domain-like"/>
    <property type="match status" value="1"/>
</dbReference>
<dbReference type="InterPro" id="IPR017342">
    <property type="entry name" value="S-AdoMet-dep_Met_synth_prd"/>
</dbReference>
<dbReference type="GO" id="GO:0008705">
    <property type="term" value="F:methionine synthase activity"/>
    <property type="evidence" value="ECO:0007669"/>
    <property type="project" value="UniProtKB-EC"/>
</dbReference>
<dbReference type="EC" id="2.1.1.13" evidence="1"/>
<accession>A0A174H6M6</accession>
<sequence>MENNLKIDINEVLRYLGYRGQEITNELMEEVEEAIKESKCLLKVKYVCKEFKITKNNSDILLEGTNLRLKGKDIFNLLQNSDKCILMAATVGSDIERKIKFYSKINLTKALILDSCATAAIEEVCNNLQESIGREMLKGEENFTFRYSPGYGDLSLDIQKDFISILDCERKIGVKVSSNMLLFPRKSVTAILGITNKKQNRDRCKECSNFERCNYRKGDKRCGR</sequence>
<gene>
    <name evidence="1" type="ORF">ERS852471_02098</name>
</gene>